<dbReference type="Proteomes" id="UP000055024">
    <property type="component" value="Unassembled WGS sequence"/>
</dbReference>
<organism evidence="1 2">
    <name type="scientific">Trichinella zimbabwensis</name>
    <dbReference type="NCBI Taxonomy" id="268475"/>
    <lineage>
        <taxon>Eukaryota</taxon>
        <taxon>Metazoa</taxon>
        <taxon>Ecdysozoa</taxon>
        <taxon>Nematoda</taxon>
        <taxon>Enoplea</taxon>
        <taxon>Dorylaimia</taxon>
        <taxon>Trichinellida</taxon>
        <taxon>Trichinellidae</taxon>
        <taxon>Trichinella</taxon>
    </lineage>
</organism>
<dbReference type="EMBL" id="JYDP01003526">
    <property type="protein sequence ID" value="KRY95690.1"/>
    <property type="molecule type" value="Genomic_DNA"/>
</dbReference>
<gene>
    <name evidence="1" type="ORF">T11_8697</name>
</gene>
<evidence type="ECO:0000313" key="2">
    <source>
        <dbReference type="Proteomes" id="UP000055024"/>
    </source>
</evidence>
<comment type="caution">
    <text evidence="1">The sequence shown here is derived from an EMBL/GenBank/DDBJ whole genome shotgun (WGS) entry which is preliminary data.</text>
</comment>
<reference evidence="1 2" key="1">
    <citation type="submission" date="2015-01" db="EMBL/GenBank/DDBJ databases">
        <title>Evolution of Trichinella species and genotypes.</title>
        <authorList>
            <person name="Korhonen P.K."/>
            <person name="Edoardo P."/>
            <person name="Giuseppe L.R."/>
            <person name="Gasser R.B."/>
        </authorList>
    </citation>
    <scope>NUCLEOTIDE SEQUENCE [LARGE SCALE GENOMIC DNA]</scope>
    <source>
        <strain evidence="1">ISS1029</strain>
    </source>
</reference>
<proteinExistence type="predicted"/>
<keyword evidence="2" id="KW-1185">Reference proteome</keyword>
<dbReference type="AlphaFoldDB" id="A0A0V1GBN5"/>
<protein>
    <submittedName>
        <fullName evidence="1">Uncharacterized protein</fullName>
    </submittedName>
</protein>
<accession>A0A0V1GBN5</accession>
<evidence type="ECO:0000313" key="1">
    <source>
        <dbReference type="EMBL" id="KRY95690.1"/>
    </source>
</evidence>
<sequence>MDNFGFAQSCFCQILIITPKSTLKSLPVVPTTSMARSAKLW</sequence>
<name>A0A0V1GBN5_9BILA</name>